<reference evidence="10" key="1">
    <citation type="submission" date="2022-10" db="EMBL/GenBank/DDBJ databases">
        <authorList>
            <person name="Byrne P K."/>
        </authorList>
    </citation>
    <scope>NUCLEOTIDE SEQUENCE</scope>
    <source>
        <strain evidence="10">IFO1815</strain>
    </source>
</reference>
<evidence type="ECO:0000256" key="5">
    <source>
        <dbReference type="ARBA" id="ARBA00023316"/>
    </source>
</evidence>
<feature type="compositionally biased region" description="Basic and acidic residues" evidence="6">
    <location>
        <begin position="151"/>
        <end position="171"/>
    </location>
</feature>
<feature type="compositionally biased region" description="Low complexity" evidence="6">
    <location>
        <begin position="52"/>
        <end position="72"/>
    </location>
</feature>
<accession>A0AA35IYJ3</accession>
<dbReference type="RefSeq" id="XP_056081326.1">
    <property type="nucleotide sequence ID" value="XM_056221546.1"/>
</dbReference>
<dbReference type="InterPro" id="IPR031403">
    <property type="entry name" value="Sbe2/Sbe22_C"/>
</dbReference>
<evidence type="ECO:0000256" key="6">
    <source>
        <dbReference type="SAM" id="MobiDB-lite"/>
    </source>
</evidence>
<keyword evidence="3" id="KW-0653">Protein transport</keyword>
<dbReference type="InterPro" id="IPR053949">
    <property type="entry name" value="SBE2/SBE22_M"/>
</dbReference>
<dbReference type="GO" id="GO:0031505">
    <property type="term" value="P:fungal-type cell wall organization"/>
    <property type="evidence" value="ECO:0007669"/>
    <property type="project" value="InterPro"/>
</dbReference>
<feature type="compositionally biased region" description="Basic and acidic residues" evidence="6">
    <location>
        <begin position="17"/>
        <end position="26"/>
    </location>
</feature>
<dbReference type="AlphaFoldDB" id="A0AA35IYJ3"/>
<dbReference type="Pfam" id="PF22876">
    <property type="entry name" value="SBE2_N"/>
    <property type="match status" value="1"/>
</dbReference>
<keyword evidence="2" id="KW-0813">Transport</keyword>
<dbReference type="GO" id="GO:0015031">
    <property type="term" value="P:protein transport"/>
    <property type="evidence" value="ECO:0007669"/>
    <property type="project" value="UniProtKB-KW"/>
</dbReference>
<evidence type="ECO:0000313" key="10">
    <source>
        <dbReference type="EMBL" id="CAI4038211.1"/>
    </source>
</evidence>
<dbReference type="InterPro" id="IPR053948">
    <property type="entry name" value="SBE2/SBE22_N"/>
</dbReference>
<feature type="domain" description="Sbe2/Sbe22 C-terminal" evidence="7">
    <location>
        <begin position="549"/>
        <end position="863"/>
    </location>
</feature>
<feature type="region of interest" description="Disordered" evidence="6">
    <location>
        <begin position="127"/>
        <end position="194"/>
    </location>
</feature>
<evidence type="ECO:0000259" key="9">
    <source>
        <dbReference type="Pfam" id="PF22876"/>
    </source>
</evidence>
<gene>
    <name evidence="10" type="primary">SMKI04G5510</name>
    <name evidence="10" type="ORF">SMKI_04G5510</name>
</gene>
<evidence type="ECO:0000259" key="7">
    <source>
        <dbReference type="Pfam" id="PF17076"/>
    </source>
</evidence>
<proteinExistence type="predicted"/>
<keyword evidence="11" id="KW-1185">Reference proteome</keyword>
<dbReference type="EMBL" id="OX365760">
    <property type="protein sequence ID" value="CAI4038211.1"/>
    <property type="molecule type" value="Genomic_DNA"/>
</dbReference>
<feature type="domain" description="SBE2/SBE22 N-terminal" evidence="9">
    <location>
        <begin position="79"/>
        <end position="362"/>
    </location>
</feature>
<keyword evidence="5" id="KW-0961">Cell wall biogenesis/degradation</keyword>
<evidence type="ECO:0000256" key="1">
    <source>
        <dbReference type="ARBA" id="ARBA00004555"/>
    </source>
</evidence>
<feature type="compositionally biased region" description="Low complexity" evidence="6">
    <location>
        <begin position="127"/>
        <end position="140"/>
    </location>
</feature>
<organism evidence="10 11">
    <name type="scientific">Saccharomyces mikatae IFO 1815</name>
    <dbReference type="NCBI Taxonomy" id="226126"/>
    <lineage>
        <taxon>Eukaryota</taxon>
        <taxon>Fungi</taxon>
        <taxon>Dikarya</taxon>
        <taxon>Ascomycota</taxon>
        <taxon>Saccharomycotina</taxon>
        <taxon>Saccharomycetes</taxon>
        <taxon>Saccharomycetales</taxon>
        <taxon>Saccharomycetaceae</taxon>
        <taxon>Saccharomyces</taxon>
    </lineage>
</organism>
<protein>
    <submittedName>
        <fullName evidence="10">Uncharacterized protein</fullName>
    </submittedName>
</protein>
<evidence type="ECO:0000259" key="8">
    <source>
        <dbReference type="Pfam" id="PF22874"/>
    </source>
</evidence>
<evidence type="ECO:0000256" key="2">
    <source>
        <dbReference type="ARBA" id="ARBA00022448"/>
    </source>
</evidence>
<sequence length="865" mass="98717">MPVRRLINIVPNSSKLDPLKEEDSTHLKQSQIKTSSKKGLAVSENFGHKSDSNLPLSKSRSSSSTASSIVSSNGKSIGTRRPSANLGFDIGNQDALKNVLGYHNTCMPTTKYIRPISDDSIGTSSTEIFSSSHSNTTSDSLCTSDVSSEEGEIRSSKLKDNSFVKSVKEAESNSNITPSKKSRPESILQKTRTAGSADKTICSMSTITTCIPSRQNSLTTPKLSRVVGVPGSNNTTNSITASQFSFISENDSPLKEHGVSTAALHEPKLMPITKTPYAHSNSTSAILPYKTAQLTPSQRYRLRKEHNDQTLRKAIKKREKFYEEQDANLELQEGDVDDSLIWNIPMASLSTSSFLTLSKINEKGKCLDLTRGNEEILAQENQQRDNQHTPSPLGADRILNKVHCTKKQTLNSSNKLEGSCLDYKELPPTCIPGISPVSDSQYIQDTMKSLSQVYIHSSEKISKNILSGRSRSVQCLPLEFKEASNQGMEDLMLVSKDKVKAVSHFRPSWLPPKDSKERKLQEKQIYKNIDLASMEELHRNKERDEKFKRNEQNRNKFQHLLDRGISRNSSLNELKKVIWETPLTSTVRLQIYSQLLQSESCLITGYFIESFEEIMQLLNKMDFPKDKEFEIRKLIKHDIQEKIFYKEGTNKQIISDLMLLLQLKSISQQGLVTGDEMLFYHFLTDQSFGTLKESWEMVNLIQMTCFSEICKEKYDSRILNPRGIAAHLLRKDEFKSEFNGSCLNSNTWWNILQRMDHKLFMWVMDVIIIHNGQNFASHPIKLETFKDKTWEYYRSKKVIINYKILVSLTVNVLINYHFGYDNLKNLSDLSDKKFCIPLYTENSIEEENLNNIFTKWWLHYYRKLR</sequence>
<feature type="domain" description="SBE2/SBE22 middle" evidence="8">
    <location>
        <begin position="419"/>
        <end position="542"/>
    </location>
</feature>
<evidence type="ECO:0000256" key="3">
    <source>
        <dbReference type="ARBA" id="ARBA00022927"/>
    </source>
</evidence>
<evidence type="ECO:0000256" key="4">
    <source>
        <dbReference type="ARBA" id="ARBA00023034"/>
    </source>
</evidence>
<dbReference type="Pfam" id="PF17076">
    <property type="entry name" value="SBE2_C"/>
    <property type="match status" value="1"/>
</dbReference>
<dbReference type="GO" id="GO:0005794">
    <property type="term" value="C:Golgi apparatus"/>
    <property type="evidence" value="ECO:0007669"/>
    <property type="project" value="UniProtKB-SubCell"/>
</dbReference>
<feature type="region of interest" description="Disordered" evidence="6">
    <location>
        <begin position="15"/>
        <end position="85"/>
    </location>
</feature>
<dbReference type="GeneID" id="80917422"/>
<dbReference type="Proteomes" id="UP001161438">
    <property type="component" value="Chromosome 4"/>
</dbReference>
<keyword evidence="4" id="KW-0333">Golgi apparatus</keyword>
<dbReference type="Pfam" id="PF22874">
    <property type="entry name" value="SBE2_M"/>
    <property type="match status" value="1"/>
</dbReference>
<comment type="subcellular location">
    <subcellularLocation>
        <location evidence="1">Golgi apparatus</location>
    </subcellularLocation>
</comment>
<name>A0AA35IYJ3_SACMI</name>
<evidence type="ECO:0000313" key="11">
    <source>
        <dbReference type="Proteomes" id="UP001161438"/>
    </source>
</evidence>